<dbReference type="SUPFAM" id="SSF46785">
    <property type="entry name" value="Winged helix' DNA-binding domain"/>
    <property type="match status" value="1"/>
</dbReference>
<protein>
    <submittedName>
        <fullName evidence="6">CRP/FNR family transcriptional regulator, anaerobic regulatory protein</fullName>
    </submittedName>
</protein>
<dbReference type="InterPro" id="IPR036390">
    <property type="entry name" value="WH_DNA-bd_sf"/>
</dbReference>
<dbReference type="InterPro" id="IPR000595">
    <property type="entry name" value="cNMP-bd_dom"/>
</dbReference>
<organism evidence="6 7">
    <name type="scientific">Marivirga sericea</name>
    <dbReference type="NCBI Taxonomy" id="1028"/>
    <lineage>
        <taxon>Bacteria</taxon>
        <taxon>Pseudomonadati</taxon>
        <taxon>Bacteroidota</taxon>
        <taxon>Cytophagia</taxon>
        <taxon>Cytophagales</taxon>
        <taxon>Marivirgaceae</taxon>
        <taxon>Marivirga</taxon>
    </lineage>
</organism>
<evidence type="ECO:0000313" key="6">
    <source>
        <dbReference type="EMBL" id="SMG24169.1"/>
    </source>
</evidence>
<dbReference type="CDD" id="cd00038">
    <property type="entry name" value="CAP_ED"/>
    <property type="match status" value="1"/>
</dbReference>
<dbReference type="EMBL" id="FXAW01000002">
    <property type="protein sequence ID" value="SMG24169.1"/>
    <property type="molecule type" value="Genomic_DNA"/>
</dbReference>
<dbReference type="Pfam" id="PF00027">
    <property type="entry name" value="cNMP_binding"/>
    <property type="match status" value="1"/>
</dbReference>
<dbReference type="PRINTS" id="PR00034">
    <property type="entry name" value="HTHCRP"/>
</dbReference>
<dbReference type="SMART" id="SM00100">
    <property type="entry name" value="cNMP"/>
    <property type="match status" value="1"/>
</dbReference>
<dbReference type="InterPro" id="IPR018490">
    <property type="entry name" value="cNMP-bd_dom_sf"/>
</dbReference>
<keyword evidence="1" id="KW-0805">Transcription regulation</keyword>
<dbReference type="InterPro" id="IPR014710">
    <property type="entry name" value="RmlC-like_jellyroll"/>
</dbReference>
<dbReference type="STRING" id="1028.SAMN05661096_01448"/>
<dbReference type="Gene3D" id="1.10.10.10">
    <property type="entry name" value="Winged helix-like DNA-binding domain superfamily/Winged helix DNA-binding domain"/>
    <property type="match status" value="1"/>
</dbReference>
<dbReference type="AlphaFoldDB" id="A0A1X7JA01"/>
<dbReference type="Proteomes" id="UP000193804">
    <property type="component" value="Unassembled WGS sequence"/>
</dbReference>
<keyword evidence="2" id="KW-0238">DNA-binding</keyword>
<keyword evidence="7" id="KW-1185">Reference proteome</keyword>
<feature type="domain" description="HTH crp-type" evidence="5">
    <location>
        <begin position="154"/>
        <end position="227"/>
    </location>
</feature>
<dbReference type="GO" id="GO:0003677">
    <property type="term" value="F:DNA binding"/>
    <property type="evidence" value="ECO:0007669"/>
    <property type="project" value="UniProtKB-KW"/>
</dbReference>
<dbReference type="PROSITE" id="PS50042">
    <property type="entry name" value="CNMP_BINDING_3"/>
    <property type="match status" value="1"/>
</dbReference>
<evidence type="ECO:0000256" key="3">
    <source>
        <dbReference type="ARBA" id="ARBA00023163"/>
    </source>
</evidence>
<dbReference type="InterPro" id="IPR036388">
    <property type="entry name" value="WH-like_DNA-bd_sf"/>
</dbReference>
<reference evidence="7" key="1">
    <citation type="submission" date="2017-04" db="EMBL/GenBank/DDBJ databases">
        <authorList>
            <person name="Varghese N."/>
            <person name="Submissions S."/>
        </authorList>
    </citation>
    <scope>NUCLEOTIDE SEQUENCE [LARGE SCALE GENOMIC DNA]</scope>
    <source>
        <strain evidence="7">DSM 4125</strain>
    </source>
</reference>
<dbReference type="OrthoDB" id="9127033at2"/>
<dbReference type="InterPro" id="IPR012318">
    <property type="entry name" value="HTH_CRP"/>
</dbReference>
<dbReference type="Gene3D" id="2.60.120.10">
    <property type="entry name" value="Jelly Rolls"/>
    <property type="match status" value="1"/>
</dbReference>
<dbReference type="RefSeq" id="WP_085516380.1">
    <property type="nucleotide sequence ID" value="NZ_FXAW01000002.1"/>
</dbReference>
<dbReference type="CDD" id="cd00092">
    <property type="entry name" value="HTH_CRP"/>
    <property type="match status" value="1"/>
</dbReference>
<accession>A0A1X7JA01</accession>
<dbReference type="InterPro" id="IPR050397">
    <property type="entry name" value="Env_Response_Regulators"/>
</dbReference>
<evidence type="ECO:0000259" key="4">
    <source>
        <dbReference type="PROSITE" id="PS50042"/>
    </source>
</evidence>
<name>A0A1X7JA01_9BACT</name>
<evidence type="ECO:0000259" key="5">
    <source>
        <dbReference type="PROSITE" id="PS51063"/>
    </source>
</evidence>
<dbReference type="Pfam" id="PF13545">
    <property type="entry name" value="HTH_Crp_2"/>
    <property type="match status" value="1"/>
</dbReference>
<dbReference type="PANTHER" id="PTHR24567">
    <property type="entry name" value="CRP FAMILY TRANSCRIPTIONAL REGULATORY PROTEIN"/>
    <property type="match status" value="1"/>
</dbReference>
<dbReference type="SMART" id="SM00419">
    <property type="entry name" value="HTH_CRP"/>
    <property type="match status" value="1"/>
</dbReference>
<evidence type="ECO:0000256" key="2">
    <source>
        <dbReference type="ARBA" id="ARBA00023125"/>
    </source>
</evidence>
<evidence type="ECO:0000313" key="7">
    <source>
        <dbReference type="Proteomes" id="UP000193804"/>
    </source>
</evidence>
<dbReference type="SUPFAM" id="SSF51206">
    <property type="entry name" value="cAMP-binding domain-like"/>
    <property type="match status" value="1"/>
</dbReference>
<gene>
    <name evidence="6" type="ORF">SAMN05661096_01448</name>
</gene>
<sequence length="237" mass="26355">MSKKVKNIPCELCLSRRKSMFNGVPEDALCTLSDHKSTLAHNKGQVLFLEGTQPMGLFCISEGKVKIYKTDDSGREQIVRLAQEGDFLGYRALLSGENYNSSATILENAKVCFIPKSSFTDLVSKDQQFQNKLMQAVCHDLGVMEQKMADMANKTVRQRLATTLLMLKSSYGIDGDHKTEIDIALTREDLAKIVGTATETLIRLLSDFKKEGLIDLNGKKISVLDERGIAKEIDLFA</sequence>
<dbReference type="GO" id="GO:0005829">
    <property type="term" value="C:cytosol"/>
    <property type="evidence" value="ECO:0007669"/>
    <property type="project" value="TreeGrafter"/>
</dbReference>
<evidence type="ECO:0000256" key="1">
    <source>
        <dbReference type="ARBA" id="ARBA00023015"/>
    </source>
</evidence>
<dbReference type="PANTHER" id="PTHR24567:SF74">
    <property type="entry name" value="HTH-TYPE TRANSCRIPTIONAL REGULATOR ARCR"/>
    <property type="match status" value="1"/>
</dbReference>
<proteinExistence type="predicted"/>
<dbReference type="PROSITE" id="PS51063">
    <property type="entry name" value="HTH_CRP_2"/>
    <property type="match status" value="1"/>
</dbReference>
<dbReference type="GO" id="GO:0003700">
    <property type="term" value="F:DNA-binding transcription factor activity"/>
    <property type="evidence" value="ECO:0007669"/>
    <property type="project" value="TreeGrafter"/>
</dbReference>
<keyword evidence="3" id="KW-0804">Transcription</keyword>
<feature type="domain" description="Cyclic nucleotide-binding" evidence="4">
    <location>
        <begin position="20"/>
        <end position="140"/>
    </location>
</feature>